<dbReference type="OrthoDB" id="1247465at2"/>
<reference evidence="1 2" key="1">
    <citation type="submission" date="2015-11" db="EMBL/GenBank/DDBJ databases">
        <title>Genome sequences of Lysobacter enzymogenes strain C3 and Lysobacter antibioticus ATCC 29479.</title>
        <authorList>
            <person name="Kobayashi D.Y."/>
        </authorList>
    </citation>
    <scope>NUCLEOTIDE SEQUENCE [LARGE SCALE GENOMIC DNA]</scope>
    <source>
        <strain evidence="1 2">C3</strain>
    </source>
</reference>
<dbReference type="AlphaFoldDB" id="A0A0S2DD96"/>
<dbReference type="STRING" id="69.GLE_1139"/>
<dbReference type="Pfam" id="PF04264">
    <property type="entry name" value="YceI"/>
    <property type="match status" value="1"/>
</dbReference>
<accession>A0A0S2DD96</accession>
<dbReference type="SMART" id="SM00867">
    <property type="entry name" value="YceI"/>
    <property type="match status" value="1"/>
</dbReference>
<evidence type="ECO:0000313" key="1">
    <source>
        <dbReference type="EMBL" id="ALN56497.1"/>
    </source>
</evidence>
<dbReference type="PANTHER" id="PTHR34406">
    <property type="entry name" value="PROTEIN YCEI"/>
    <property type="match status" value="1"/>
</dbReference>
<dbReference type="Proteomes" id="UP000061569">
    <property type="component" value="Chromosome"/>
</dbReference>
<dbReference type="InterPro" id="IPR007372">
    <property type="entry name" value="Lipid/polyisoprenoid-bd_YceI"/>
</dbReference>
<organism evidence="1 2">
    <name type="scientific">Lysobacter enzymogenes</name>
    <dbReference type="NCBI Taxonomy" id="69"/>
    <lineage>
        <taxon>Bacteria</taxon>
        <taxon>Pseudomonadati</taxon>
        <taxon>Pseudomonadota</taxon>
        <taxon>Gammaproteobacteria</taxon>
        <taxon>Lysobacterales</taxon>
        <taxon>Lysobacteraceae</taxon>
        <taxon>Lysobacter</taxon>
    </lineage>
</organism>
<name>A0A0S2DD96_LYSEN</name>
<dbReference type="KEGG" id="lez:GLE_1139"/>
<dbReference type="PANTHER" id="PTHR34406:SF1">
    <property type="entry name" value="PROTEIN YCEI"/>
    <property type="match status" value="1"/>
</dbReference>
<proteinExistence type="predicted"/>
<dbReference type="SUPFAM" id="SSF101874">
    <property type="entry name" value="YceI-like"/>
    <property type="match status" value="1"/>
</dbReference>
<evidence type="ECO:0000313" key="2">
    <source>
        <dbReference type="Proteomes" id="UP000061569"/>
    </source>
</evidence>
<gene>
    <name evidence="1" type="ORF">GLE_1139</name>
</gene>
<dbReference type="InterPro" id="IPR036761">
    <property type="entry name" value="TTHA0802/YceI-like_sf"/>
</dbReference>
<dbReference type="PATRIC" id="fig|69.6.peg.1124"/>
<sequence length="184" mass="19301">MRLKSLALAAALTLAAAPAFAADYVQQAGSTLTFATKYQGEVFAGNFPGFTARLSFDPAKLEGSKLDVVIPLAGANSKNAERDDTLKGNEFFDIAKFPQARYTATKFRSLGGNNYAADGSLTLRGVSKPVTLNFTWTAGAKPVLAGKATVKRLDFNVGGGDWADTSIIPNEVAVSTKVTFAPGS</sequence>
<protein>
    <submittedName>
        <fullName evidence="1">YceI family protein</fullName>
    </submittedName>
</protein>
<dbReference type="Gene3D" id="2.40.128.110">
    <property type="entry name" value="Lipid/polyisoprenoid-binding, YceI-like"/>
    <property type="match status" value="1"/>
</dbReference>
<dbReference type="EMBL" id="CP013140">
    <property type="protein sequence ID" value="ALN56497.1"/>
    <property type="molecule type" value="Genomic_DNA"/>
</dbReference>